<dbReference type="SMR" id="A0A067D3R3"/>
<evidence type="ECO:0000313" key="3">
    <source>
        <dbReference type="EMBL" id="KDO37453.1"/>
    </source>
</evidence>
<dbReference type="SUPFAM" id="SSF52047">
    <property type="entry name" value="RNI-like"/>
    <property type="match status" value="1"/>
</dbReference>
<sequence length="286" mass="32656">SLYEMCRLKKNHNVDRISALPQPILQLIMSFLPFKQVVQICMVSKVWLQAWHTFPDLEIDKVKFLGPSKKLTVKTYGSEAALNFANRCISYAIERNVEELEVEHLRRLDTWNSLPQMVLRSKSIKVLTLQNYKLESLGNDDVKLLSLRKLHLSDVYADDQVMNNLFAQSPLLQHLEFVRYNNLVNVSSCKNLKHLDLCDGSYTDEWLNSQISGLPLLEQLHISLCNNIESITISSLRLKKLIINTCESNTIFSFGSIALFSLALRKPLGLASREAQDFLATFGKVV</sequence>
<feature type="domain" description="F-box" evidence="1">
    <location>
        <begin position="17"/>
        <end position="54"/>
    </location>
</feature>
<feature type="domain" description="F-box/LRR-repeat protein 15/At3g58940/PEG3-like LRR" evidence="2">
    <location>
        <begin position="90"/>
        <end position="184"/>
    </location>
</feature>
<dbReference type="Pfam" id="PF00646">
    <property type="entry name" value="F-box"/>
    <property type="match status" value="1"/>
</dbReference>
<feature type="non-terminal residue" evidence="3">
    <location>
        <position position="1"/>
    </location>
</feature>
<dbReference type="Gene3D" id="1.20.1280.50">
    <property type="match status" value="1"/>
</dbReference>
<dbReference type="EMBL" id="KK790672">
    <property type="protein sequence ID" value="KDO37453.1"/>
    <property type="molecule type" value="Genomic_DNA"/>
</dbReference>
<dbReference type="Proteomes" id="UP000027120">
    <property type="component" value="Unassembled WGS sequence"/>
</dbReference>
<dbReference type="InterPro" id="IPR001810">
    <property type="entry name" value="F-box_dom"/>
</dbReference>
<name>A0A067D3R3_CITSI</name>
<protein>
    <submittedName>
        <fullName evidence="3">Uncharacterized protein</fullName>
    </submittedName>
</protein>
<dbReference type="InterPro" id="IPR053197">
    <property type="entry name" value="F-box_SCFL_complex_component"/>
</dbReference>
<evidence type="ECO:0000313" key="4">
    <source>
        <dbReference type="Proteomes" id="UP000027120"/>
    </source>
</evidence>
<dbReference type="Pfam" id="PF24758">
    <property type="entry name" value="LRR_At5g56370"/>
    <property type="match status" value="1"/>
</dbReference>
<dbReference type="Gene3D" id="3.80.10.10">
    <property type="entry name" value="Ribonuclease Inhibitor"/>
    <property type="match status" value="1"/>
</dbReference>
<evidence type="ECO:0000259" key="2">
    <source>
        <dbReference type="Pfam" id="PF24758"/>
    </source>
</evidence>
<dbReference type="InterPro" id="IPR055411">
    <property type="entry name" value="LRR_FXL15/At3g58940/PEG3-like"/>
</dbReference>
<dbReference type="InterPro" id="IPR032675">
    <property type="entry name" value="LRR_dom_sf"/>
</dbReference>
<dbReference type="SUPFAM" id="SSF81383">
    <property type="entry name" value="F-box domain"/>
    <property type="match status" value="1"/>
</dbReference>
<dbReference type="PANTHER" id="PTHR34223:SF51">
    <property type="entry name" value="OS06G0556300 PROTEIN"/>
    <property type="match status" value="1"/>
</dbReference>
<evidence type="ECO:0000259" key="1">
    <source>
        <dbReference type="Pfam" id="PF00646"/>
    </source>
</evidence>
<accession>A0A067D3R3</accession>
<organism evidence="3 4">
    <name type="scientific">Citrus sinensis</name>
    <name type="common">Sweet orange</name>
    <name type="synonym">Citrus aurantium var. sinensis</name>
    <dbReference type="NCBI Taxonomy" id="2711"/>
    <lineage>
        <taxon>Eukaryota</taxon>
        <taxon>Viridiplantae</taxon>
        <taxon>Streptophyta</taxon>
        <taxon>Embryophyta</taxon>
        <taxon>Tracheophyta</taxon>
        <taxon>Spermatophyta</taxon>
        <taxon>Magnoliopsida</taxon>
        <taxon>eudicotyledons</taxon>
        <taxon>Gunneridae</taxon>
        <taxon>Pentapetalae</taxon>
        <taxon>rosids</taxon>
        <taxon>malvids</taxon>
        <taxon>Sapindales</taxon>
        <taxon>Rutaceae</taxon>
        <taxon>Aurantioideae</taxon>
        <taxon>Citrus</taxon>
    </lineage>
</organism>
<proteinExistence type="predicted"/>
<reference evidence="3 4" key="1">
    <citation type="submission" date="2014-04" db="EMBL/GenBank/DDBJ databases">
        <authorList>
            <consortium name="International Citrus Genome Consortium"/>
            <person name="Gmitter F."/>
            <person name="Chen C."/>
            <person name="Farmerie W."/>
            <person name="Harkins T."/>
            <person name="Desany B."/>
            <person name="Mohiuddin M."/>
            <person name="Kodira C."/>
            <person name="Borodovsky M."/>
            <person name="Lomsadze A."/>
            <person name="Burns P."/>
            <person name="Jenkins J."/>
            <person name="Prochnik S."/>
            <person name="Shu S."/>
            <person name="Chapman J."/>
            <person name="Pitluck S."/>
            <person name="Schmutz J."/>
            <person name="Rokhsar D."/>
        </authorList>
    </citation>
    <scope>NUCLEOTIDE SEQUENCE</scope>
</reference>
<keyword evidence="4" id="KW-1185">Reference proteome</keyword>
<dbReference type="InterPro" id="IPR036047">
    <property type="entry name" value="F-box-like_dom_sf"/>
</dbReference>
<dbReference type="AlphaFoldDB" id="A0A067D3R3"/>
<dbReference type="PANTHER" id="PTHR34223">
    <property type="entry name" value="OS11G0201299 PROTEIN"/>
    <property type="match status" value="1"/>
</dbReference>
<dbReference type="STRING" id="2711.A0A067D3R3"/>
<gene>
    <name evidence="3" type="ORF">CISIN_1g042585mg</name>
</gene>